<accession>A0A265NF86</accession>
<dbReference type="Proteomes" id="UP000216498">
    <property type="component" value="Unassembled WGS sequence"/>
</dbReference>
<keyword evidence="1" id="KW-0472">Membrane</keyword>
<reference evidence="2 3" key="1">
    <citation type="submission" date="2017-08" db="EMBL/GenBank/DDBJ databases">
        <title>Virgibacillus indicus sp. nov. and Virgibacillus profoundi sp. nov, two moderately halophilic bacteria isolated from marine sediment by using the Microfluidic Streak Plate.</title>
        <authorList>
            <person name="Xu B."/>
            <person name="Hu B."/>
            <person name="Wang J."/>
            <person name="Zhu Y."/>
            <person name="Huang L."/>
            <person name="Du W."/>
            <person name="Huang Y."/>
        </authorList>
    </citation>
    <scope>NUCLEOTIDE SEQUENCE [LARGE SCALE GENOMIC DNA]</scope>
    <source>
        <strain evidence="2 3">IO3-P2-C2</strain>
    </source>
</reference>
<organism evidence="2 3">
    <name type="scientific">Virgibacillus indicus</name>
    <dbReference type="NCBI Taxonomy" id="2024554"/>
    <lineage>
        <taxon>Bacteria</taxon>
        <taxon>Bacillati</taxon>
        <taxon>Bacillota</taxon>
        <taxon>Bacilli</taxon>
        <taxon>Bacillales</taxon>
        <taxon>Bacillaceae</taxon>
        <taxon>Virgibacillus</taxon>
    </lineage>
</organism>
<dbReference type="EMBL" id="NPMS01000001">
    <property type="protein sequence ID" value="OZU90477.1"/>
    <property type="molecule type" value="Genomic_DNA"/>
</dbReference>
<evidence type="ECO:0000256" key="1">
    <source>
        <dbReference type="SAM" id="Phobius"/>
    </source>
</evidence>
<dbReference type="OrthoDB" id="2707044at2"/>
<evidence type="ECO:0000313" key="3">
    <source>
        <dbReference type="Proteomes" id="UP000216498"/>
    </source>
</evidence>
<keyword evidence="1" id="KW-0812">Transmembrane</keyword>
<name>A0A265NF86_9BACI</name>
<sequence length="74" mass="8744">MNYPPVNQYTYRSYEDQDGRVFPVLPFLTGLAFGPLLYGAFNQGGYYPYPPYPPYYPPYGYGYGYNPYHQGYYY</sequence>
<gene>
    <name evidence="2" type="ORF">CIL03_04845</name>
</gene>
<comment type="caution">
    <text evidence="2">The sequence shown here is derived from an EMBL/GenBank/DDBJ whole genome shotgun (WGS) entry which is preliminary data.</text>
</comment>
<feature type="transmembrane region" description="Helical" evidence="1">
    <location>
        <begin position="21"/>
        <end position="41"/>
    </location>
</feature>
<proteinExistence type="predicted"/>
<keyword evidence="1" id="KW-1133">Transmembrane helix</keyword>
<evidence type="ECO:0000313" key="2">
    <source>
        <dbReference type="EMBL" id="OZU90477.1"/>
    </source>
</evidence>
<dbReference type="AlphaFoldDB" id="A0A265NF86"/>
<protein>
    <submittedName>
        <fullName evidence="2">Uncharacterized protein</fullName>
    </submittedName>
</protein>
<keyword evidence="3" id="KW-1185">Reference proteome</keyword>